<evidence type="ECO:0000256" key="3">
    <source>
        <dbReference type="SAM" id="MobiDB-lite"/>
    </source>
</evidence>
<dbReference type="Gene3D" id="4.10.1080.10">
    <property type="entry name" value="TSP type-3 repeat"/>
    <property type="match status" value="1"/>
</dbReference>
<evidence type="ECO:0008006" key="6">
    <source>
        <dbReference type="Google" id="ProtNLM"/>
    </source>
</evidence>
<dbReference type="SUPFAM" id="SSF103647">
    <property type="entry name" value="TSP type-3 repeat"/>
    <property type="match status" value="1"/>
</dbReference>
<evidence type="ECO:0000313" key="4">
    <source>
        <dbReference type="EMBL" id="PIR03888.1"/>
    </source>
</evidence>
<feature type="compositionally biased region" description="Acidic residues" evidence="3">
    <location>
        <begin position="77"/>
        <end position="97"/>
    </location>
</feature>
<comment type="caution">
    <text evidence="4">The sequence shown here is derived from an EMBL/GenBank/DDBJ whole genome shotgun (WGS) entry which is preliminary data.</text>
</comment>
<dbReference type="PANTHER" id="PTHR10199">
    <property type="entry name" value="THROMBOSPONDIN"/>
    <property type="match status" value="1"/>
</dbReference>
<dbReference type="InterPro" id="IPR028974">
    <property type="entry name" value="TSP_type-3_rpt"/>
</dbReference>
<protein>
    <recommendedName>
        <fullName evidence="6">Cartilage oligomeric matrix protein</fullName>
    </recommendedName>
</protein>
<feature type="region of interest" description="Disordered" evidence="3">
    <location>
        <begin position="15"/>
        <end position="127"/>
    </location>
</feature>
<keyword evidence="1" id="KW-0732">Signal</keyword>
<dbReference type="GO" id="GO:0007155">
    <property type="term" value="P:cell adhesion"/>
    <property type="evidence" value="ECO:0007669"/>
    <property type="project" value="InterPro"/>
</dbReference>
<dbReference type="PANTHER" id="PTHR10199:SF119">
    <property type="entry name" value="RE20510P"/>
    <property type="match status" value="1"/>
</dbReference>
<sequence>MPNCPEGFACSDASECLTDGDGDGIPDATDNCPNTPNAGQLDTDGDGTGDACDGDDDNDGIGDREDNCSRVANPDQLDTDGDGLGDACDPDDDDDGINDGVDQCPLDPETFNGFEDEDGCPDDDVNPPAECQDDADCAEGEACSVRGDLHICLPVACIDDPACSGGSCGDFGAGLRYVGDVPVAATFGSVLPAAGGGSLSQEVNITLSADGDTLADALPSRGVSVFQVYHGNAYGVNVRMQSYDDWTSLGLAERQTWCDERVVCFDRCGLPFRPNLSPVGARACECGNSGRRE</sequence>
<dbReference type="InterPro" id="IPR003367">
    <property type="entry name" value="Thrombospondin_3-like_rpt"/>
</dbReference>
<dbReference type="PROSITE" id="PS51234">
    <property type="entry name" value="TSP3"/>
    <property type="match status" value="1"/>
</dbReference>
<dbReference type="GO" id="GO:0005509">
    <property type="term" value="F:calcium ion binding"/>
    <property type="evidence" value="ECO:0007669"/>
    <property type="project" value="InterPro"/>
</dbReference>
<feature type="compositionally biased region" description="Acidic residues" evidence="3">
    <location>
        <begin position="114"/>
        <end position="127"/>
    </location>
</feature>
<evidence type="ECO:0000313" key="5">
    <source>
        <dbReference type="Proteomes" id="UP000229600"/>
    </source>
</evidence>
<name>A0A2H0N4T4_9BACT</name>
<evidence type="ECO:0000256" key="1">
    <source>
        <dbReference type="ARBA" id="ARBA00022729"/>
    </source>
</evidence>
<dbReference type="AlphaFoldDB" id="A0A2H0N4T4"/>
<dbReference type="EMBL" id="PCWN01000008">
    <property type="protein sequence ID" value="PIR03888.1"/>
    <property type="molecule type" value="Genomic_DNA"/>
</dbReference>
<evidence type="ECO:0000256" key="2">
    <source>
        <dbReference type="ARBA" id="ARBA00022837"/>
    </source>
</evidence>
<accession>A0A2H0N4T4</accession>
<keyword evidence="2" id="KW-0106">Calcium</keyword>
<dbReference type="InterPro" id="IPR017897">
    <property type="entry name" value="Thrombospondin_3_rpt"/>
</dbReference>
<organism evidence="4 5">
    <name type="scientific">Candidatus Magasanikbacteria bacterium CG11_big_fil_rev_8_21_14_0_20_39_34</name>
    <dbReference type="NCBI Taxonomy" id="1974653"/>
    <lineage>
        <taxon>Bacteria</taxon>
        <taxon>Candidatus Magasanikiibacteriota</taxon>
    </lineage>
</organism>
<dbReference type="Pfam" id="PF02412">
    <property type="entry name" value="TSP_3"/>
    <property type="match status" value="3"/>
</dbReference>
<proteinExistence type="predicted"/>
<reference evidence="4 5" key="1">
    <citation type="submission" date="2017-09" db="EMBL/GenBank/DDBJ databases">
        <title>Depth-based differentiation of microbial function through sediment-hosted aquifers and enrichment of novel symbionts in the deep terrestrial subsurface.</title>
        <authorList>
            <person name="Probst A.J."/>
            <person name="Ladd B."/>
            <person name="Jarett J.K."/>
            <person name="Geller-Mcgrath D.E."/>
            <person name="Sieber C.M."/>
            <person name="Emerson J.B."/>
            <person name="Anantharaman K."/>
            <person name="Thomas B.C."/>
            <person name="Malmstrom R."/>
            <person name="Stieglmeier M."/>
            <person name="Klingl A."/>
            <person name="Woyke T."/>
            <person name="Ryan C.M."/>
            <person name="Banfield J.F."/>
        </authorList>
    </citation>
    <scope>NUCLEOTIDE SEQUENCE [LARGE SCALE GENOMIC DNA]</scope>
    <source>
        <strain evidence="4">CG11_big_fil_rev_8_21_14_0_20_39_34</strain>
    </source>
</reference>
<gene>
    <name evidence="4" type="ORF">COV59_04040</name>
</gene>
<dbReference type="Proteomes" id="UP000229600">
    <property type="component" value="Unassembled WGS sequence"/>
</dbReference>
<feature type="compositionally biased region" description="Acidic residues" evidence="3">
    <location>
        <begin position="43"/>
        <end position="60"/>
    </location>
</feature>